<dbReference type="AlphaFoldDB" id="A0AAV5G6Q3"/>
<feature type="signal peptide" evidence="2">
    <location>
        <begin position="1"/>
        <end position="20"/>
    </location>
</feature>
<evidence type="ECO:0000256" key="2">
    <source>
        <dbReference type="SAM" id="SignalP"/>
    </source>
</evidence>
<keyword evidence="2" id="KW-0732">Signal</keyword>
<accession>A0AAV5G6Q3</accession>
<gene>
    <name evidence="3" type="ORF">CAT723_14350</name>
</gene>
<dbReference type="Proteomes" id="UP001054925">
    <property type="component" value="Unassembled WGS sequence"/>
</dbReference>
<protein>
    <recommendedName>
        <fullName evidence="5">Secreted protein</fullName>
    </recommendedName>
</protein>
<feature type="chain" id="PRO_5043674795" description="Secreted protein" evidence="2">
    <location>
        <begin position="21"/>
        <end position="218"/>
    </location>
</feature>
<feature type="compositionally biased region" description="Low complexity" evidence="1">
    <location>
        <begin position="43"/>
        <end position="100"/>
    </location>
</feature>
<evidence type="ECO:0000256" key="1">
    <source>
        <dbReference type="SAM" id="MobiDB-lite"/>
    </source>
</evidence>
<feature type="region of interest" description="Disordered" evidence="1">
    <location>
        <begin position="24"/>
        <end position="103"/>
    </location>
</feature>
<evidence type="ECO:0000313" key="4">
    <source>
        <dbReference type="Proteomes" id="UP001054925"/>
    </source>
</evidence>
<evidence type="ECO:0008006" key="5">
    <source>
        <dbReference type="Google" id="ProtNLM"/>
    </source>
</evidence>
<proteinExistence type="predicted"/>
<organism evidence="3 4">
    <name type="scientific">Corynebacterium ammoniagenes</name>
    <name type="common">Brevibacterium ammoniagenes</name>
    <dbReference type="NCBI Taxonomy" id="1697"/>
    <lineage>
        <taxon>Bacteria</taxon>
        <taxon>Bacillati</taxon>
        <taxon>Actinomycetota</taxon>
        <taxon>Actinomycetes</taxon>
        <taxon>Mycobacteriales</taxon>
        <taxon>Corynebacteriaceae</taxon>
        <taxon>Corynebacterium</taxon>
    </lineage>
</organism>
<sequence length="218" mass="21974">MKRTCALAATSAAFVLVACGAPTEDEAAATSENPQETTTITQAASSEASAKPSTSATATNTSATSAAESETAAASQATTTAAASEGASATAEPGSSEAPSQAPDDFEAAMAEQMRINGNIGDPFVIDGQETTLCVHGDGFGLNVVTAGGNTTCEFARDVMNSATAGLNPTGDNVRDRMPTTVRAASPVTSQAYDMNCSVDERNLITCTGGDNATVYMY</sequence>
<dbReference type="PROSITE" id="PS51257">
    <property type="entry name" value="PROKAR_LIPOPROTEIN"/>
    <property type="match status" value="1"/>
</dbReference>
<dbReference type="EMBL" id="BQKK01000002">
    <property type="protein sequence ID" value="GJN42956.1"/>
    <property type="molecule type" value="Genomic_DNA"/>
</dbReference>
<reference evidence="3" key="1">
    <citation type="submission" date="2021-12" db="EMBL/GenBank/DDBJ databases">
        <title>Draft genome sequence of Corynebacterium ammoniagenes strain T-723.</title>
        <authorList>
            <person name="Matsuzawa M."/>
            <person name="Hiratani M."/>
            <person name="Abe I."/>
            <person name="Tsuji Y."/>
            <person name="Nakamura J."/>
        </authorList>
    </citation>
    <scope>NUCLEOTIDE SEQUENCE</scope>
    <source>
        <strain evidence="3">T-723</strain>
    </source>
</reference>
<comment type="caution">
    <text evidence="3">The sequence shown here is derived from an EMBL/GenBank/DDBJ whole genome shotgun (WGS) entry which is preliminary data.</text>
</comment>
<evidence type="ECO:0000313" key="3">
    <source>
        <dbReference type="EMBL" id="GJN42956.1"/>
    </source>
</evidence>
<feature type="compositionally biased region" description="Polar residues" evidence="1">
    <location>
        <begin position="30"/>
        <end position="42"/>
    </location>
</feature>
<name>A0AAV5G6Q3_CORAM</name>
<dbReference type="RefSeq" id="WP_236163825.1">
    <property type="nucleotide sequence ID" value="NZ_BQKK01000002.1"/>
</dbReference>